<evidence type="ECO:0000313" key="2">
    <source>
        <dbReference type="Proteomes" id="UP000288805"/>
    </source>
</evidence>
<dbReference type="Proteomes" id="UP000288805">
    <property type="component" value="Unassembled WGS sequence"/>
</dbReference>
<sequence>MAEQGVDPMAPPFLHLLSAFLAMEPTHCLISLARVCGGGLITEGVQRFIWDNCISKVSIYLFVSVWMPRKMEEKKRK</sequence>
<reference evidence="1 2" key="1">
    <citation type="journal article" date="2018" name="PLoS Genet.">
        <title>Population sequencing reveals clonal diversity and ancestral inbreeding in the grapevine cultivar Chardonnay.</title>
        <authorList>
            <person name="Roach M.J."/>
            <person name="Johnson D.L."/>
            <person name="Bohlmann J."/>
            <person name="van Vuuren H.J."/>
            <person name="Jones S.J."/>
            <person name="Pretorius I.S."/>
            <person name="Schmidt S.A."/>
            <person name="Borneman A.R."/>
        </authorList>
    </citation>
    <scope>NUCLEOTIDE SEQUENCE [LARGE SCALE GENOMIC DNA]</scope>
    <source>
        <strain evidence="2">cv. Chardonnay</strain>
        <tissue evidence="1">Leaf</tissue>
    </source>
</reference>
<dbReference type="EMBL" id="QGNW01000010">
    <property type="protein sequence ID" value="RVX18736.1"/>
    <property type="molecule type" value="Genomic_DNA"/>
</dbReference>
<evidence type="ECO:0000313" key="1">
    <source>
        <dbReference type="EMBL" id="RVX18736.1"/>
    </source>
</evidence>
<dbReference type="AlphaFoldDB" id="A0A438KBZ6"/>
<dbReference type="OrthoDB" id="25921at2759"/>
<comment type="caution">
    <text evidence="1">The sequence shown here is derived from an EMBL/GenBank/DDBJ whole genome shotgun (WGS) entry which is preliminary data.</text>
</comment>
<accession>A0A438KBZ6</accession>
<proteinExistence type="predicted"/>
<organism evidence="1 2">
    <name type="scientific">Vitis vinifera</name>
    <name type="common">Grape</name>
    <dbReference type="NCBI Taxonomy" id="29760"/>
    <lineage>
        <taxon>Eukaryota</taxon>
        <taxon>Viridiplantae</taxon>
        <taxon>Streptophyta</taxon>
        <taxon>Embryophyta</taxon>
        <taxon>Tracheophyta</taxon>
        <taxon>Spermatophyta</taxon>
        <taxon>Magnoliopsida</taxon>
        <taxon>eudicotyledons</taxon>
        <taxon>Gunneridae</taxon>
        <taxon>Pentapetalae</taxon>
        <taxon>rosids</taxon>
        <taxon>Vitales</taxon>
        <taxon>Vitaceae</taxon>
        <taxon>Viteae</taxon>
        <taxon>Vitis</taxon>
    </lineage>
</organism>
<protein>
    <submittedName>
        <fullName evidence="1">Uncharacterized protein</fullName>
    </submittedName>
</protein>
<gene>
    <name evidence="1" type="ORF">CK203_007036</name>
</gene>
<name>A0A438KBZ6_VITVI</name>